<keyword evidence="3" id="KW-1185">Reference proteome</keyword>
<keyword evidence="1" id="KW-0732">Signal</keyword>
<dbReference type="AlphaFoldDB" id="A0A9W7VZ71"/>
<dbReference type="EMBL" id="RIBY02002267">
    <property type="protein sequence ID" value="KAH9821377.1"/>
    <property type="molecule type" value="Genomic_DNA"/>
</dbReference>
<organism evidence="2 3">
    <name type="scientific">Teratosphaeria destructans</name>
    <dbReference type="NCBI Taxonomy" id="418781"/>
    <lineage>
        <taxon>Eukaryota</taxon>
        <taxon>Fungi</taxon>
        <taxon>Dikarya</taxon>
        <taxon>Ascomycota</taxon>
        <taxon>Pezizomycotina</taxon>
        <taxon>Dothideomycetes</taxon>
        <taxon>Dothideomycetidae</taxon>
        <taxon>Mycosphaerellales</taxon>
        <taxon>Teratosphaeriaceae</taxon>
        <taxon>Teratosphaeria</taxon>
    </lineage>
</organism>
<evidence type="ECO:0000313" key="2">
    <source>
        <dbReference type="EMBL" id="KAH9821377.1"/>
    </source>
</evidence>
<gene>
    <name evidence="2" type="ORF">Tdes44962_MAKER04974</name>
</gene>
<reference evidence="2 3" key="2">
    <citation type="journal article" date="2021" name="Curr. Genet.">
        <title>Genetic response to nitrogen starvation in the aggressive Eucalyptus foliar pathogen Teratosphaeria destructans.</title>
        <authorList>
            <person name="Havenga M."/>
            <person name="Wingfield B.D."/>
            <person name="Wingfield M.J."/>
            <person name="Dreyer L.L."/>
            <person name="Roets F."/>
            <person name="Aylward J."/>
        </authorList>
    </citation>
    <scope>NUCLEOTIDE SEQUENCE [LARGE SCALE GENOMIC DNA]</scope>
    <source>
        <strain evidence="2">CMW44962</strain>
    </source>
</reference>
<sequence length="75" mass="7761">MQLPKIITITALFAPMALAGTCQKLPGESGYCYQNKKIGAQECNPGKPCQQTGNHCDIVFGVTGPAADCQSGSTG</sequence>
<feature type="chain" id="PRO_5040913454" evidence="1">
    <location>
        <begin position="20"/>
        <end position="75"/>
    </location>
</feature>
<protein>
    <submittedName>
        <fullName evidence="2">Uncharacterized protein</fullName>
    </submittedName>
</protein>
<dbReference type="Proteomes" id="UP001138500">
    <property type="component" value="Unassembled WGS sequence"/>
</dbReference>
<evidence type="ECO:0000256" key="1">
    <source>
        <dbReference type="SAM" id="SignalP"/>
    </source>
</evidence>
<reference evidence="2 3" key="1">
    <citation type="journal article" date="2018" name="IMA Fungus">
        <title>IMA Genome-F 10: Nine draft genome sequences of Claviceps purpurea s.lat., including C. arundinis, C. humidiphila, and C. cf. spartinae, pseudomolecules for the pitch canker pathogen Fusarium circinatum, draft genome of Davidsoniella eucalypti, Grosmannia galeiformis, Quambalaria eucalypti, and Teratosphaeria destructans.</title>
        <authorList>
            <person name="Wingfield B.D."/>
            <person name="Liu M."/>
            <person name="Nguyen H.D."/>
            <person name="Lane F.A."/>
            <person name="Morgan S.W."/>
            <person name="De Vos L."/>
            <person name="Wilken P.M."/>
            <person name="Duong T.A."/>
            <person name="Aylward J."/>
            <person name="Coetzee M.P."/>
            <person name="Dadej K."/>
            <person name="De Beer Z.W."/>
            <person name="Findlay W."/>
            <person name="Havenga M."/>
            <person name="Kolarik M."/>
            <person name="Menzies J.G."/>
            <person name="Naidoo K."/>
            <person name="Pochopski O."/>
            <person name="Shoukouhi P."/>
            <person name="Santana Q.C."/>
            <person name="Seifert K.A."/>
            <person name="Soal N."/>
            <person name="Steenkamp E.T."/>
            <person name="Tatham C.T."/>
            <person name="van der Nest M.A."/>
            <person name="Wingfield M.J."/>
        </authorList>
    </citation>
    <scope>NUCLEOTIDE SEQUENCE [LARGE SCALE GENOMIC DNA]</scope>
    <source>
        <strain evidence="2">CMW44962</strain>
    </source>
</reference>
<name>A0A9W7VZ71_9PEZI</name>
<proteinExistence type="predicted"/>
<evidence type="ECO:0000313" key="3">
    <source>
        <dbReference type="Proteomes" id="UP001138500"/>
    </source>
</evidence>
<accession>A0A9W7VZ71</accession>
<comment type="caution">
    <text evidence="2">The sequence shown here is derived from an EMBL/GenBank/DDBJ whole genome shotgun (WGS) entry which is preliminary data.</text>
</comment>
<feature type="signal peptide" evidence="1">
    <location>
        <begin position="1"/>
        <end position="19"/>
    </location>
</feature>